<sequence length="375" mass="43724">MAIAKINKDMMFWARNYAGYVNGYEKELPEDIRNKYESWESGDKFPTWIQLRNVSKRYKVPTAFFFMKNPPEYGKIPNFVNYRKLDGGSIYKNISPFLIDNIHTSENRRRIFMELSDEMNENVESFEVFEGEINKYGFSSFIREKLDISIDVQKTWLKKDNRKDINHYNFLNNWKDVLTEKMGVLVFETFDVDIKEMRGLCIYHRDVPIILLNGKDSVNGRIFSLFHELTHLLLGESAICGEDFDRDIEIFCNAVSGEFLVPSEDLNKNSHDSLNDLANMYGVSNHVILRRLLDLKIISKKEYDLKTNYGKFVPKKSKGKGGNYYRNMIKYNGKPFYSIVLEAYETGLINGSDLSNYTGLKINQVPIIEEMLYGG</sequence>
<organism evidence="2 3">
    <name type="scientific">Methanobrevibacter millerae</name>
    <dbReference type="NCBI Taxonomy" id="230361"/>
    <lineage>
        <taxon>Archaea</taxon>
        <taxon>Methanobacteriati</taxon>
        <taxon>Methanobacteriota</taxon>
        <taxon>Methanomada group</taxon>
        <taxon>Methanobacteria</taxon>
        <taxon>Methanobacteriales</taxon>
        <taxon>Methanobacteriaceae</taxon>
        <taxon>Methanobrevibacter</taxon>
    </lineage>
</organism>
<gene>
    <name evidence="2" type="ORF">SAMN02910315_00392</name>
</gene>
<dbReference type="OrthoDB" id="78367at2157"/>
<keyword evidence="3" id="KW-1185">Reference proteome</keyword>
<dbReference type="Proteomes" id="UP000323439">
    <property type="component" value="Unassembled WGS sequence"/>
</dbReference>
<proteinExistence type="predicted"/>
<dbReference type="AlphaFoldDB" id="A0A1G5V5J0"/>
<dbReference type="EMBL" id="FMXB01000002">
    <property type="protein sequence ID" value="SDA41084.1"/>
    <property type="molecule type" value="Genomic_DNA"/>
</dbReference>
<evidence type="ECO:0000313" key="3">
    <source>
        <dbReference type="Proteomes" id="UP000323439"/>
    </source>
</evidence>
<evidence type="ECO:0000313" key="2">
    <source>
        <dbReference type="EMBL" id="SDA41084.1"/>
    </source>
</evidence>
<dbReference type="PANTHER" id="PTHR43236">
    <property type="entry name" value="ANTITOXIN HIGA1"/>
    <property type="match status" value="1"/>
</dbReference>
<dbReference type="Gene3D" id="1.10.10.2910">
    <property type="match status" value="1"/>
</dbReference>
<dbReference type="InterPro" id="IPR052345">
    <property type="entry name" value="Rad_response_metalloprotease"/>
</dbReference>
<accession>A0A1G5V5J0</accession>
<feature type="domain" description="IrrE N-terminal-like" evidence="1">
    <location>
        <begin position="181"/>
        <end position="292"/>
    </location>
</feature>
<dbReference type="RefSeq" id="WP_149731026.1">
    <property type="nucleotide sequence ID" value="NZ_FMXB01000002.1"/>
</dbReference>
<protein>
    <submittedName>
        <fullName evidence="2">Zn-dependent peptidase ImmA, M78 family</fullName>
    </submittedName>
</protein>
<name>A0A1G5V5J0_9EURY</name>
<reference evidence="2 3" key="1">
    <citation type="submission" date="2016-10" db="EMBL/GenBank/DDBJ databases">
        <authorList>
            <person name="Varghese N."/>
            <person name="Submissions S."/>
        </authorList>
    </citation>
    <scope>NUCLEOTIDE SEQUENCE [LARGE SCALE GENOMIC DNA]</scope>
    <source>
        <strain evidence="2 3">DSM 16643</strain>
    </source>
</reference>
<dbReference type="PANTHER" id="PTHR43236:SF2">
    <property type="entry name" value="BLL0069 PROTEIN"/>
    <property type="match status" value="1"/>
</dbReference>
<evidence type="ECO:0000259" key="1">
    <source>
        <dbReference type="Pfam" id="PF06114"/>
    </source>
</evidence>
<dbReference type="Pfam" id="PF06114">
    <property type="entry name" value="Peptidase_M78"/>
    <property type="match status" value="1"/>
</dbReference>
<dbReference type="InterPro" id="IPR010359">
    <property type="entry name" value="IrrE_HExxH"/>
</dbReference>